<sequence length="226" mass="24596">MTTEWNHVTVISVCLYILISIACNNAVESDINCLKSVKASLRDPENLLSSWDFSNSTEGFICRFTGIECWHPDESKVLNIHLSDMGLIGGFPVGLKNCTSMTGLDLSNNRLNGPLPTNMTDIVHFLTTLDLSSNNLSGEIPVSISNISFLNVLKLDNNRFTGRIPYELGGLSRIKEFNVSNNLLSGPVPNFGPNIKADSYAGNLDLCGGPLQRCEGEPSKTSTVVK</sequence>
<evidence type="ECO:0000259" key="6">
    <source>
        <dbReference type="Pfam" id="PF08263"/>
    </source>
</evidence>
<dbReference type="InterPro" id="IPR001611">
    <property type="entry name" value="Leu-rich_rpt"/>
</dbReference>
<dbReference type="PANTHER" id="PTHR48060:SF20">
    <property type="entry name" value="LEUCINE-RICH REPEAT-CONTAINING N-TERMINAL PLANT-TYPE DOMAIN-CONTAINING PROTEIN"/>
    <property type="match status" value="1"/>
</dbReference>
<feature type="domain" description="Leucine-rich repeat-containing N-terminal plant-type" evidence="6">
    <location>
        <begin position="28"/>
        <end position="70"/>
    </location>
</feature>
<accession>A0AA36EBV3</accession>
<keyword evidence="4" id="KW-0677">Repeat</keyword>
<dbReference type="Pfam" id="PF08263">
    <property type="entry name" value="LRRNT_2"/>
    <property type="match status" value="1"/>
</dbReference>
<evidence type="ECO:0000256" key="3">
    <source>
        <dbReference type="ARBA" id="ARBA00022729"/>
    </source>
</evidence>
<dbReference type="InterPro" id="IPR053211">
    <property type="entry name" value="DNA_repair-toleration"/>
</dbReference>
<comment type="subcellular location">
    <subcellularLocation>
        <location evidence="1">Membrane</location>
    </subcellularLocation>
</comment>
<keyword evidence="8" id="KW-1185">Reference proteome</keyword>
<evidence type="ECO:0000256" key="5">
    <source>
        <dbReference type="ARBA" id="ARBA00023136"/>
    </source>
</evidence>
<dbReference type="GO" id="GO:0016020">
    <property type="term" value="C:membrane"/>
    <property type="evidence" value="ECO:0007669"/>
    <property type="project" value="UniProtKB-SubCell"/>
</dbReference>
<keyword evidence="5" id="KW-0472">Membrane</keyword>
<dbReference type="AlphaFoldDB" id="A0AA36EBV3"/>
<dbReference type="Pfam" id="PF00560">
    <property type="entry name" value="LRR_1"/>
    <property type="match status" value="3"/>
</dbReference>
<evidence type="ECO:0000256" key="1">
    <source>
        <dbReference type="ARBA" id="ARBA00004370"/>
    </source>
</evidence>
<organism evidence="7 8">
    <name type="scientific">Lactuca saligna</name>
    <name type="common">Willowleaf lettuce</name>
    <dbReference type="NCBI Taxonomy" id="75948"/>
    <lineage>
        <taxon>Eukaryota</taxon>
        <taxon>Viridiplantae</taxon>
        <taxon>Streptophyta</taxon>
        <taxon>Embryophyta</taxon>
        <taxon>Tracheophyta</taxon>
        <taxon>Spermatophyta</taxon>
        <taxon>Magnoliopsida</taxon>
        <taxon>eudicotyledons</taxon>
        <taxon>Gunneridae</taxon>
        <taxon>Pentapetalae</taxon>
        <taxon>asterids</taxon>
        <taxon>campanulids</taxon>
        <taxon>Asterales</taxon>
        <taxon>Asteraceae</taxon>
        <taxon>Cichorioideae</taxon>
        <taxon>Cichorieae</taxon>
        <taxon>Lactucinae</taxon>
        <taxon>Lactuca</taxon>
    </lineage>
</organism>
<keyword evidence="2" id="KW-0433">Leucine-rich repeat</keyword>
<dbReference type="SUPFAM" id="SSF52058">
    <property type="entry name" value="L domain-like"/>
    <property type="match status" value="1"/>
</dbReference>
<dbReference type="Gene3D" id="3.80.10.10">
    <property type="entry name" value="Ribonuclease Inhibitor"/>
    <property type="match status" value="1"/>
</dbReference>
<protein>
    <recommendedName>
        <fullName evidence="6">Leucine-rich repeat-containing N-terminal plant-type domain-containing protein</fullName>
    </recommendedName>
</protein>
<dbReference type="FunFam" id="3.80.10.10:FF:000400">
    <property type="entry name" value="Nuclear pore complex protein NUP107"/>
    <property type="match status" value="1"/>
</dbReference>
<dbReference type="InterPro" id="IPR013210">
    <property type="entry name" value="LRR_N_plant-typ"/>
</dbReference>
<dbReference type="InterPro" id="IPR032675">
    <property type="entry name" value="LRR_dom_sf"/>
</dbReference>
<evidence type="ECO:0000313" key="7">
    <source>
        <dbReference type="EMBL" id="CAI9288265.1"/>
    </source>
</evidence>
<name>A0AA36EBV3_LACSI</name>
<evidence type="ECO:0000256" key="2">
    <source>
        <dbReference type="ARBA" id="ARBA00022614"/>
    </source>
</evidence>
<dbReference type="Proteomes" id="UP001177003">
    <property type="component" value="Chromosome 5"/>
</dbReference>
<evidence type="ECO:0000313" key="8">
    <source>
        <dbReference type="Proteomes" id="UP001177003"/>
    </source>
</evidence>
<reference evidence="7" key="1">
    <citation type="submission" date="2023-04" db="EMBL/GenBank/DDBJ databases">
        <authorList>
            <person name="Vijverberg K."/>
            <person name="Xiong W."/>
            <person name="Schranz E."/>
        </authorList>
    </citation>
    <scope>NUCLEOTIDE SEQUENCE</scope>
</reference>
<gene>
    <name evidence="7" type="ORF">LSALG_LOCUS27580</name>
</gene>
<dbReference type="PANTHER" id="PTHR48060">
    <property type="entry name" value="DNA DAMAGE-REPAIR/TOLERATION PROTEIN DRT100"/>
    <property type="match status" value="1"/>
</dbReference>
<evidence type="ECO:0000256" key="4">
    <source>
        <dbReference type="ARBA" id="ARBA00022737"/>
    </source>
</evidence>
<keyword evidence="3" id="KW-0732">Signal</keyword>
<proteinExistence type="predicted"/>
<dbReference type="EMBL" id="OX465081">
    <property type="protein sequence ID" value="CAI9288265.1"/>
    <property type="molecule type" value="Genomic_DNA"/>
</dbReference>